<evidence type="ECO:0000313" key="2">
    <source>
        <dbReference type="Proteomes" id="UP000541857"/>
    </source>
</evidence>
<organism evidence="1 2">
    <name type="scientific">Gelidibacter maritimus</name>
    <dbReference type="NCBI Taxonomy" id="2761487"/>
    <lineage>
        <taxon>Bacteria</taxon>
        <taxon>Pseudomonadati</taxon>
        <taxon>Bacteroidota</taxon>
        <taxon>Flavobacteriia</taxon>
        <taxon>Flavobacteriales</taxon>
        <taxon>Flavobacteriaceae</taxon>
        <taxon>Gelidibacter</taxon>
    </lineage>
</organism>
<reference evidence="1 2" key="1">
    <citation type="submission" date="2020-07" db="EMBL/GenBank/DDBJ databases">
        <title>Bacterium isolated from marine sediment.</title>
        <authorList>
            <person name="Shang D."/>
        </authorList>
    </citation>
    <scope>NUCLEOTIDE SEQUENCE [LARGE SCALE GENOMIC DNA]</scope>
    <source>
        <strain evidence="1 2">F6074</strain>
    </source>
</reference>
<protein>
    <submittedName>
        <fullName evidence="1">Uncharacterized protein</fullName>
    </submittedName>
</protein>
<proteinExistence type="predicted"/>
<name>A0A7W2M5N7_9FLAO</name>
<dbReference type="AlphaFoldDB" id="A0A7W2M5N7"/>
<dbReference type="RefSeq" id="WP_182205470.1">
    <property type="nucleotide sequence ID" value="NZ_JACGLT010000007.1"/>
</dbReference>
<gene>
    <name evidence="1" type="ORF">H3Z82_10565</name>
</gene>
<accession>A0A7W2M5N7</accession>
<dbReference type="PROSITE" id="PS51257">
    <property type="entry name" value="PROKAR_LIPOPROTEIN"/>
    <property type="match status" value="1"/>
</dbReference>
<evidence type="ECO:0000313" key="1">
    <source>
        <dbReference type="EMBL" id="MBA6153169.1"/>
    </source>
</evidence>
<dbReference type="EMBL" id="JACGLT010000007">
    <property type="protein sequence ID" value="MBA6153169.1"/>
    <property type="molecule type" value="Genomic_DNA"/>
</dbReference>
<keyword evidence="2" id="KW-1185">Reference proteome</keyword>
<sequence length="308" mass="35047">MKTLKQILLVLILIIGCLSYSQTPEQEKMMEKAERMRDSIMNTPEIKAIMKQAGEMEKNNKTAQKAKPIPTNTKIKDKYWHNTLASKDNNTLENWNKGIADLVFSYAYDSRNDKLNYVKVGLIKSDGTIELNPTSEVPVLQPLKNFKNSNAFYDIHKPDSYKYSNGDAGFKLNSYLLVFQNDQKIGTLTVGNSVKVTRNLLIPGDLYFGDEGYILSWVYVNKPCAIKAHENWKGDLSNTGTPLMVETTVIYDLSFKTGWNIVKTEVIGTHYFPDAPEEDRSRFKKHEHTVVAAIPQDATYFFRAVPNN</sequence>
<comment type="caution">
    <text evidence="1">The sequence shown here is derived from an EMBL/GenBank/DDBJ whole genome shotgun (WGS) entry which is preliminary data.</text>
</comment>
<dbReference type="Proteomes" id="UP000541857">
    <property type="component" value="Unassembled WGS sequence"/>
</dbReference>